<proteinExistence type="predicted"/>
<dbReference type="InterPro" id="IPR008042">
    <property type="entry name" value="Retrotrans_Pao"/>
</dbReference>
<comment type="caution">
    <text evidence="1">The sequence shown here is derived from an EMBL/GenBank/DDBJ whole genome shotgun (WGS) entry which is preliminary data.</text>
</comment>
<keyword evidence="2" id="KW-1185">Reference proteome</keyword>
<evidence type="ECO:0000313" key="2">
    <source>
        <dbReference type="Proteomes" id="UP000499080"/>
    </source>
</evidence>
<organism evidence="1 2">
    <name type="scientific">Araneus ventricosus</name>
    <name type="common">Orbweaver spider</name>
    <name type="synonym">Epeira ventricosa</name>
    <dbReference type="NCBI Taxonomy" id="182803"/>
    <lineage>
        <taxon>Eukaryota</taxon>
        <taxon>Metazoa</taxon>
        <taxon>Ecdysozoa</taxon>
        <taxon>Arthropoda</taxon>
        <taxon>Chelicerata</taxon>
        <taxon>Arachnida</taxon>
        <taxon>Araneae</taxon>
        <taxon>Araneomorphae</taxon>
        <taxon>Entelegynae</taxon>
        <taxon>Araneoidea</taxon>
        <taxon>Araneidae</taxon>
        <taxon>Araneus</taxon>
    </lineage>
</organism>
<protein>
    <submittedName>
        <fullName evidence="1">Uncharacterized protein</fullName>
    </submittedName>
</protein>
<dbReference type="Proteomes" id="UP000499080">
    <property type="component" value="Unassembled WGS sequence"/>
</dbReference>
<dbReference type="PANTHER" id="PTHR47331:SF5">
    <property type="entry name" value="RIBONUCLEASE H"/>
    <property type="match status" value="1"/>
</dbReference>
<reference evidence="1 2" key="1">
    <citation type="journal article" date="2019" name="Sci. Rep.">
        <title>Orb-weaving spider Araneus ventricosus genome elucidates the spidroin gene catalogue.</title>
        <authorList>
            <person name="Kono N."/>
            <person name="Nakamura H."/>
            <person name="Ohtoshi R."/>
            <person name="Moran D.A.P."/>
            <person name="Shinohara A."/>
            <person name="Yoshida Y."/>
            <person name="Fujiwara M."/>
            <person name="Mori M."/>
            <person name="Tomita M."/>
            <person name="Arakawa K."/>
        </authorList>
    </citation>
    <scope>NUCLEOTIDE SEQUENCE [LARGE SCALE GENOMIC DNA]</scope>
</reference>
<accession>A0A4Y2J6H3</accession>
<dbReference type="PANTHER" id="PTHR47331">
    <property type="entry name" value="PHD-TYPE DOMAIN-CONTAINING PROTEIN"/>
    <property type="match status" value="1"/>
</dbReference>
<dbReference type="EMBL" id="BGPR01003267">
    <property type="protein sequence ID" value="GBM85863.1"/>
    <property type="molecule type" value="Genomic_DNA"/>
</dbReference>
<dbReference type="Pfam" id="PF05380">
    <property type="entry name" value="Peptidase_A17"/>
    <property type="match status" value="1"/>
</dbReference>
<sequence length="216" mass="25060">MPIPSEIPEKYSIFLKISCVTTGSDVIFKTVYAVGKGVNSPHERLEDEEALTLFENSFLQKRDIYEVKLPWINENGILHYNYSNAERRFFNLLKQFRSNLNFYQEYETDYQDSTPLCDSSSKILGILARMVSHSVHKISLSIFRKASKQKVVFKAVSRIFDPLGFLAPYVTQTNVLFQDLWLTGIDCDKPIPEKSQSKWIKCHEQLKELPKVQTPR</sequence>
<evidence type="ECO:0000313" key="1">
    <source>
        <dbReference type="EMBL" id="GBM85863.1"/>
    </source>
</evidence>
<dbReference type="AlphaFoldDB" id="A0A4Y2J6H3"/>
<gene>
    <name evidence="1" type="ORF">AVEN_192601_1</name>
</gene>
<name>A0A4Y2J6H3_ARAVE</name>
<dbReference type="OrthoDB" id="10051210at2759"/>